<dbReference type="RefSeq" id="WP_122106202.1">
    <property type="nucleotide sequence ID" value="NZ_JBHSKV010000010.1"/>
</dbReference>
<dbReference type="SUPFAM" id="SSF51735">
    <property type="entry name" value="NAD(P)-binding Rossmann-fold domains"/>
    <property type="match status" value="1"/>
</dbReference>
<evidence type="ECO:0000256" key="3">
    <source>
        <dbReference type="ARBA" id="ARBA00012995"/>
    </source>
</evidence>
<evidence type="ECO:0000256" key="1">
    <source>
        <dbReference type="ARBA" id="ARBA00003966"/>
    </source>
</evidence>
<proteinExistence type="inferred from homology"/>
<evidence type="ECO:0000256" key="9">
    <source>
        <dbReference type="PIRSR" id="PIRSR000102-2"/>
    </source>
</evidence>
<evidence type="ECO:0000256" key="7">
    <source>
        <dbReference type="ARBA" id="ARBA00048313"/>
    </source>
</evidence>
<evidence type="ECO:0000313" key="15">
    <source>
        <dbReference type="Proteomes" id="UP001596145"/>
    </source>
</evidence>
<evidence type="ECO:0000256" key="5">
    <source>
        <dbReference type="ARBA" id="ARBA00023002"/>
    </source>
</evidence>
<evidence type="ECO:0000256" key="10">
    <source>
        <dbReference type="PIRSR" id="PIRSR000102-3"/>
    </source>
</evidence>
<reference evidence="14 15" key="1">
    <citation type="journal article" date="2019" name="Int. J. Syst. Evol. Microbiol.">
        <title>The Global Catalogue of Microorganisms (GCM) 10K type strain sequencing project: providing services to taxonomists for standard genome sequencing and annotation.</title>
        <authorList>
            <consortium name="The Broad Institute Genomics Platform"/>
            <consortium name="The Broad Institute Genome Sequencing Center for Infectious Disease"/>
            <person name="Wu L."/>
            <person name="Ma J."/>
        </authorList>
    </citation>
    <scope>NUCLEOTIDE SEQUENCE [LARGE SCALE GENOMIC DNA]</scope>
    <source>
        <strain evidence="14 15">CGMCC 1.16026</strain>
    </source>
</reference>
<dbReference type="GO" id="GO:0006099">
    <property type="term" value="P:tricarboxylic acid cycle"/>
    <property type="evidence" value="ECO:0007669"/>
    <property type="project" value="UniProtKB-KW"/>
</dbReference>
<evidence type="ECO:0000256" key="11">
    <source>
        <dbReference type="RuleBase" id="RU003369"/>
    </source>
</evidence>
<evidence type="ECO:0000259" key="13">
    <source>
        <dbReference type="Pfam" id="PF02866"/>
    </source>
</evidence>
<dbReference type="Pfam" id="PF02866">
    <property type="entry name" value="Ldh_1_C"/>
    <property type="match status" value="1"/>
</dbReference>
<name>A0ABD5QQY8_9EURY</name>
<feature type="active site" description="Proton acceptor" evidence="8">
    <location>
        <position position="186"/>
    </location>
</feature>
<dbReference type="PANTHER" id="PTHR43128">
    <property type="entry name" value="L-2-HYDROXYCARBOXYLATE DEHYDROGENASE (NAD(P)(+))"/>
    <property type="match status" value="1"/>
</dbReference>
<protein>
    <recommendedName>
        <fullName evidence="3">malate dehydrogenase</fullName>
        <ecNumber evidence="3">1.1.1.37</ecNumber>
    </recommendedName>
</protein>
<keyword evidence="15" id="KW-1185">Reference proteome</keyword>
<comment type="catalytic activity">
    <reaction evidence="7">
        <text>(S)-malate + NAD(+) = oxaloacetate + NADH + H(+)</text>
        <dbReference type="Rhea" id="RHEA:21432"/>
        <dbReference type="ChEBI" id="CHEBI:15378"/>
        <dbReference type="ChEBI" id="CHEBI:15589"/>
        <dbReference type="ChEBI" id="CHEBI:16452"/>
        <dbReference type="ChEBI" id="CHEBI:57540"/>
        <dbReference type="ChEBI" id="CHEBI:57945"/>
        <dbReference type="EC" id="1.1.1.37"/>
    </reaction>
</comment>
<evidence type="ECO:0000256" key="2">
    <source>
        <dbReference type="ARBA" id="ARBA00008104"/>
    </source>
</evidence>
<comment type="function">
    <text evidence="1">Catalyzes the reversible oxidation of malate to oxaloacetate.</text>
</comment>
<accession>A0ABD5QQY8</accession>
<dbReference type="InterPro" id="IPR001557">
    <property type="entry name" value="L-lactate/malate_DH"/>
</dbReference>
<dbReference type="InterPro" id="IPR022383">
    <property type="entry name" value="Lactate/malate_DH_C"/>
</dbReference>
<feature type="domain" description="Lactate/malate dehydrogenase N-terminal" evidence="12">
    <location>
        <begin position="2"/>
        <end position="154"/>
    </location>
</feature>
<dbReference type="Gene3D" id="3.90.110.10">
    <property type="entry name" value="Lactate dehydrogenase/glycoside hydrolase, family 4, C-terminal"/>
    <property type="match status" value="1"/>
</dbReference>
<evidence type="ECO:0000259" key="12">
    <source>
        <dbReference type="Pfam" id="PF00056"/>
    </source>
</evidence>
<feature type="binding site" evidence="10">
    <location>
        <position position="33"/>
    </location>
    <ligand>
        <name>NAD(+)</name>
        <dbReference type="ChEBI" id="CHEBI:57540"/>
    </ligand>
</feature>
<keyword evidence="5 11" id="KW-0560">Oxidoreductase</keyword>
<dbReference type="Proteomes" id="UP001596145">
    <property type="component" value="Unassembled WGS sequence"/>
</dbReference>
<organism evidence="14 15">
    <name type="scientific">Halorubrum glutamatedens</name>
    <dbReference type="NCBI Taxonomy" id="2707018"/>
    <lineage>
        <taxon>Archaea</taxon>
        <taxon>Methanobacteriati</taxon>
        <taxon>Methanobacteriota</taxon>
        <taxon>Stenosarchaea group</taxon>
        <taxon>Halobacteria</taxon>
        <taxon>Halobacteriales</taxon>
        <taxon>Haloferacaceae</taxon>
        <taxon>Halorubrum</taxon>
    </lineage>
</organism>
<dbReference type="Gene3D" id="3.40.50.720">
    <property type="entry name" value="NAD(P)-binding Rossmann-like Domain"/>
    <property type="match status" value="1"/>
</dbReference>
<dbReference type="PIRSF" id="PIRSF000102">
    <property type="entry name" value="Lac_mal_DH"/>
    <property type="match status" value="1"/>
</dbReference>
<comment type="caution">
    <text evidence="14">The sequence shown here is derived from an EMBL/GenBank/DDBJ whole genome shotgun (WGS) entry which is preliminary data.</text>
</comment>
<feature type="binding site" evidence="9">
    <location>
        <position position="101"/>
    </location>
    <ligand>
        <name>substrate</name>
    </ligand>
</feature>
<dbReference type="SUPFAM" id="SSF56327">
    <property type="entry name" value="LDH C-terminal domain-like"/>
    <property type="match status" value="1"/>
</dbReference>
<gene>
    <name evidence="14" type="ORF">ACFPJA_08065</name>
</gene>
<sequence>MEVAFIGGAGTVGATAAYTLAVERPSVDVTLVDVEEDAAEGHGIGIRHARTLGSLPQFGDANDLGSVSAKPSSAAGLATADVAVVTASVPRPGSSAKRGGRLEFLDRNLELAESIAGTLREREPLPVIVVSNPMDRITQRIWRETGWDRDRFLGYSLSETGRTADRIASIRDVPAEDVYCPVGGEHGENVVPFFSRLTVDGEPTTLTEAEKRDVRDYVRDVPYDVIELRGAEETSRWVTGQGVVRLVCAVLDDGLDDPDHPIAASVPLDGEYGIEDACVSVPVEVGRTGVRRVIEWDLPEEELEGLRAAAESVAADPE</sequence>
<feature type="binding site" evidence="9">
    <location>
        <position position="91"/>
    </location>
    <ligand>
        <name>substrate</name>
    </ligand>
</feature>
<evidence type="ECO:0000256" key="8">
    <source>
        <dbReference type="PIRSR" id="PIRSR000102-1"/>
    </source>
</evidence>
<dbReference type="AlphaFoldDB" id="A0ABD5QQY8"/>
<dbReference type="InterPro" id="IPR015955">
    <property type="entry name" value="Lactate_DH/Glyco_Ohase_4_C"/>
</dbReference>
<dbReference type="PRINTS" id="PR00086">
    <property type="entry name" value="LLDHDRGNASE"/>
</dbReference>
<evidence type="ECO:0000256" key="4">
    <source>
        <dbReference type="ARBA" id="ARBA00022532"/>
    </source>
</evidence>
<feature type="binding site" evidence="10">
    <location>
        <begin position="130"/>
        <end position="132"/>
    </location>
    <ligand>
        <name>NAD(+)</name>
        <dbReference type="ChEBI" id="CHEBI:57540"/>
    </ligand>
</feature>
<evidence type="ECO:0000313" key="14">
    <source>
        <dbReference type="EMBL" id="MFC5134675.1"/>
    </source>
</evidence>
<dbReference type="EMBL" id="JBHSKV010000010">
    <property type="protein sequence ID" value="MFC5134675.1"/>
    <property type="molecule type" value="Genomic_DNA"/>
</dbReference>
<feature type="binding site" evidence="10">
    <location>
        <begin position="7"/>
        <end position="13"/>
    </location>
    <ligand>
        <name>NAD(+)</name>
        <dbReference type="ChEBI" id="CHEBI:57540"/>
    </ligand>
</feature>
<comment type="similarity">
    <text evidence="2 11">Belongs to the LDH/MDH superfamily.</text>
</comment>
<feature type="binding site" evidence="9">
    <location>
        <position position="132"/>
    </location>
    <ligand>
        <name>substrate</name>
    </ligand>
</feature>
<dbReference type="GO" id="GO:0030060">
    <property type="term" value="F:L-malate dehydrogenase (NAD+) activity"/>
    <property type="evidence" value="ECO:0007669"/>
    <property type="project" value="UniProtKB-EC"/>
</dbReference>
<dbReference type="Pfam" id="PF00056">
    <property type="entry name" value="Ldh_1_N"/>
    <property type="match status" value="1"/>
</dbReference>
<keyword evidence="4" id="KW-0816">Tricarboxylic acid cycle</keyword>
<keyword evidence="6 10" id="KW-0520">NAD</keyword>
<feature type="binding site" evidence="10">
    <location>
        <position position="108"/>
    </location>
    <ligand>
        <name>NAD(+)</name>
        <dbReference type="ChEBI" id="CHEBI:57540"/>
    </ligand>
</feature>
<evidence type="ECO:0000256" key="6">
    <source>
        <dbReference type="ARBA" id="ARBA00023027"/>
    </source>
</evidence>
<feature type="binding site" evidence="9">
    <location>
        <position position="162"/>
    </location>
    <ligand>
        <name>substrate</name>
    </ligand>
</feature>
<dbReference type="PANTHER" id="PTHR43128:SF16">
    <property type="entry name" value="L-LACTATE DEHYDROGENASE"/>
    <property type="match status" value="1"/>
</dbReference>
<dbReference type="InterPro" id="IPR001236">
    <property type="entry name" value="Lactate/malate_DH_N"/>
</dbReference>
<dbReference type="EC" id="1.1.1.37" evidence="3"/>
<feature type="domain" description="Lactate/malate dehydrogenase C-terminal" evidence="13">
    <location>
        <begin position="162"/>
        <end position="311"/>
    </location>
</feature>
<dbReference type="InterPro" id="IPR036291">
    <property type="entry name" value="NAD(P)-bd_dom_sf"/>
</dbReference>